<sequence length="179" mass="20724">MHAEASPRILLSHRHSPNLPSVDLVTGWTERQHPHGMVWRKARHCRVVLPVRLLTAHFLSRTMGHPARVESESNPLWVVRAHLLRLALRRLPKTTSSRTSVPHAWEQLLRKLPRQPSPVVARSNPSVLAAELRARGWRRLSFEGPLSPVREVAFRGWTRGRSSFFWRKKEAQELKKVHL</sequence>
<proteinExistence type="predicted"/>
<protein>
    <submittedName>
        <fullName evidence="1">Uncharacterized protein</fullName>
    </submittedName>
</protein>
<name>A0A6G1GZR6_9PEZI</name>
<gene>
    <name evidence="1" type="ORF">K402DRAFT_89702</name>
</gene>
<dbReference type="Proteomes" id="UP000800041">
    <property type="component" value="Unassembled WGS sequence"/>
</dbReference>
<organism evidence="1 2">
    <name type="scientific">Aulographum hederae CBS 113979</name>
    <dbReference type="NCBI Taxonomy" id="1176131"/>
    <lineage>
        <taxon>Eukaryota</taxon>
        <taxon>Fungi</taxon>
        <taxon>Dikarya</taxon>
        <taxon>Ascomycota</taxon>
        <taxon>Pezizomycotina</taxon>
        <taxon>Dothideomycetes</taxon>
        <taxon>Pleosporomycetidae</taxon>
        <taxon>Aulographales</taxon>
        <taxon>Aulographaceae</taxon>
    </lineage>
</organism>
<evidence type="ECO:0000313" key="2">
    <source>
        <dbReference type="Proteomes" id="UP000800041"/>
    </source>
</evidence>
<evidence type="ECO:0000313" key="1">
    <source>
        <dbReference type="EMBL" id="KAF1986463.1"/>
    </source>
</evidence>
<accession>A0A6G1GZR6</accession>
<reference evidence="1" key="1">
    <citation type="journal article" date="2020" name="Stud. Mycol.">
        <title>101 Dothideomycetes genomes: a test case for predicting lifestyles and emergence of pathogens.</title>
        <authorList>
            <person name="Haridas S."/>
            <person name="Albert R."/>
            <person name="Binder M."/>
            <person name="Bloem J."/>
            <person name="Labutti K."/>
            <person name="Salamov A."/>
            <person name="Andreopoulos B."/>
            <person name="Baker S."/>
            <person name="Barry K."/>
            <person name="Bills G."/>
            <person name="Bluhm B."/>
            <person name="Cannon C."/>
            <person name="Castanera R."/>
            <person name="Culley D."/>
            <person name="Daum C."/>
            <person name="Ezra D."/>
            <person name="Gonzalez J."/>
            <person name="Henrissat B."/>
            <person name="Kuo A."/>
            <person name="Liang C."/>
            <person name="Lipzen A."/>
            <person name="Lutzoni F."/>
            <person name="Magnuson J."/>
            <person name="Mondo S."/>
            <person name="Nolan M."/>
            <person name="Ohm R."/>
            <person name="Pangilinan J."/>
            <person name="Park H.-J."/>
            <person name="Ramirez L."/>
            <person name="Alfaro M."/>
            <person name="Sun H."/>
            <person name="Tritt A."/>
            <person name="Yoshinaga Y."/>
            <person name="Zwiers L.-H."/>
            <person name="Turgeon B."/>
            <person name="Goodwin S."/>
            <person name="Spatafora J."/>
            <person name="Crous P."/>
            <person name="Grigoriev I."/>
        </authorList>
    </citation>
    <scope>NUCLEOTIDE SEQUENCE</scope>
    <source>
        <strain evidence="1">CBS 113979</strain>
    </source>
</reference>
<dbReference type="AlphaFoldDB" id="A0A6G1GZR6"/>
<keyword evidence="2" id="KW-1185">Reference proteome</keyword>
<dbReference type="EMBL" id="ML977157">
    <property type="protein sequence ID" value="KAF1986463.1"/>
    <property type="molecule type" value="Genomic_DNA"/>
</dbReference>